<dbReference type="KEGG" id="tag:Tagg_1048"/>
<protein>
    <recommendedName>
        <fullName evidence="4">DUF3096 domain-containing protein</fullName>
    </recommendedName>
</protein>
<dbReference type="RefSeq" id="WP_013129910.1">
    <property type="nucleotide sequence ID" value="NC_014160.1"/>
</dbReference>
<accession>D5U2G7</accession>
<evidence type="ECO:0000313" key="2">
    <source>
        <dbReference type="EMBL" id="ADG91317.1"/>
    </source>
</evidence>
<feature type="transmembrane region" description="Helical" evidence="1">
    <location>
        <begin position="21"/>
        <end position="37"/>
    </location>
</feature>
<feature type="transmembrane region" description="Helical" evidence="1">
    <location>
        <begin position="43"/>
        <end position="62"/>
    </location>
</feature>
<keyword evidence="1" id="KW-0472">Membrane</keyword>
<dbReference type="AlphaFoldDB" id="D5U2G7"/>
<reference evidence="2 3" key="1">
    <citation type="journal article" date="2010" name="Stand. Genomic Sci.">
        <title>Complete genome sequence of Thermosphaera aggregans type strain (M11TL).</title>
        <authorList>
            <person name="Spring S."/>
            <person name="Rachel R."/>
            <person name="Lapidus A."/>
            <person name="Davenport K."/>
            <person name="Tice H."/>
            <person name="Copeland A."/>
            <person name="Cheng J.F."/>
            <person name="Lucas S."/>
            <person name="Chen F."/>
            <person name="Nolan M."/>
            <person name="Bruce D."/>
            <person name="Goodwin L."/>
            <person name="Pitluck S."/>
            <person name="Ivanova N."/>
            <person name="Mavromatis K."/>
            <person name="Ovchinnikova G."/>
            <person name="Pati A."/>
            <person name="Chen A."/>
            <person name="Palaniappan K."/>
            <person name="Land M."/>
            <person name="Hauser L."/>
            <person name="Chang Y.J."/>
            <person name="Jeffries C.C."/>
            <person name="Brettin T."/>
            <person name="Detter J.C."/>
            <person name="Tapia R."/>
            <person name="Han C."/>
            <person name="Heimerl T."/>
            <person name="Weikl F."/>
            <person name="Brambilla E."/>
            <person name="Goker M."/>
            <person name="Bristow J."/>
            <person name="Eisen J.A."/>
            <person name="Markowitz V."/>
            <person name="Hugenholtz P."/>
            <person name="Kyrpides N.C."/>
            <person name="Klenk H.P."/>
        </authorList>
    </citation>
    <scope>NUCLEOTIDE SEQUENCE [LARGE SCALE GENOMIC DNA]</scope>
    <source>
        <strain evidence="3">DSM 11486 / M11TL</strain>
    </source>
</reference>
<evidence type="ECO:0000313" key="3">
    <source>
        <dbReference type="Proteomes" id="UP000002376"/>
    </source>
</evidence>
<keyword evidence="1" id="KW-1133">Transmembrane helix</keyword>
<dbReference type="STRING" id="633148.Tagg_1048"/>
<proteinExistence type="predicted"/>
<dbReference type="Proteomes" id="UP000002376">
    <property type="component" value="Chromosome"/>
</dbReference>
<sequence length="70" mass="7987">MAEKTVDEILKKYFKISAPRIIIGILMLLFGLIIWIYPDLVALLIAIYLIINGVLVLIDELLKGRVFKSK</sequence>
<evidence type="ECO:0000256" key="1">
    <source>
        <dbReference type="SAM" id="Phobius"/>
    </source>
</evidence>
<reference key="3">
    <citation type="submission" date="2010-02" db="EMBL/GenBank/DDBJ databases">
        <title>Complete genome sequence of Thermosphaera aggregans type strain (M11TL).</title>
        <authorList>
            <consortium name="US DOE Joint Genome Institute (JGI-PGF)"/>
            <person name="Spring S."/>
            <person name="Lapidus A."/>
            <person name="Munk C."/>
            <person name="Schroeder M."/>
            <person name="Glavina Del Rio T."/>
            <person name="Tice H."/>
            <person name="Copeland A."/>
            <person name="Cheng J.-F."/>
            <person name="Lucas S."/>
            <person name="Chen F."/>
            <person name="Nolan M."/>
            <person name="Bruce D."/>
            <person name="Goodwin L."/>
            <person name="Pitluck S."/>
            <person name="Ivanova N."/>
            <person name="Mavromatis K."/>
            <person name="Ovchinnikova G."/>
            <person name="Pati A."/>
            <person name="Chen A."/>
            <person name="Palaniappan K."/>
            <person name="Land M."/>
            <person name="Hauser L."/>
            <person name="Chang Y.-J."/>
            <person name="Jeffries C.C."/>
            <person name="Brettin T."/>
            <person name="Detter J.C."/>
            <person name="Tapia R."/>
            <person name="Han C."/>
            <person name="Chain P."/>
            <person name="Heimerl T."/>
            <person name="Weik F."/>
            <person name="Goker M."/>
            <person name="Rachel R."/>
            <person name="Bristow J."/>
            <person name="Eisen J.A."/>
            <person name="Markowitz V."/>
            <person name="Hugenholtz P."/>
            <person name="Kyrpides N.C."/>
            <person name="Klenk H.-P."/>
        </authorList>
    </citation>
    <scope>NUCLEOTIDE SEQUENCE</scope>
    <source>
        <strain>DSM 11486</strain>
    </source>
</reference>
<reference evidence="3" key="2">
    <citation type="journal article" date="2010" name="Stand. Genomic Sci.">
        <title>Complete genome sequence of Thermosphaera aggregans type strain (M11TLT).</title>
        <authorList>
            <person name="Spring S."/>
            <person name="Rachel R."/>
            <person name="Lapidus A."/>
            <person name="Davenport K."/>
            <person name="Tice H."/>
            <person name="Copeland A."/>
            <person name="Cheng J.-F."/>
            <person name="Lucas S."/>
            <person name="Chen F."/>
            <person name="Nolan M."/>
            <person name="Bruce D."/>
            <person name="Goodwin L."/>
            <person name="Pitluck S."/>
            <person name="Ivanova N."/>
            <person name="Mavromatis K."/>
            <person name="Ovchinnikova G."/>
            <person name="Pati A."/>
            <person name="Chen A."/>
            <person name="Palaniappan K."/>
            <person name="Land M."/>
            <person name="Hauser L."/>
            <person name="Chang Y.-J."/>
            <person name="Jeffries C.C."/>
            <person name="Brettin T."/>
            <person name="Detter J.C."/>
            <person name="Tapia R."/>
            <person name="Han C."/>
            <person name="Heimerl T."/>
            <person name="Weikl F."/>
            <person name="Brambilla E."/>
            <person name="Goker M."/>
            <person name="Bristow J."/>
            <person name="Eisen J.A."/>
            <person name="Markowitz V."/>
            <person name="Hugenholtz P."/>
            <person name="Kyrpides N.C."/>
            <person name="Klenk H.-P."/>
        </authorList>
    </citation>
    <scope>NUCLEOTIDE SEQUENCE [LARGE SCALE GENOMIC DNA]</scope>
    <source>
        <strain evidence="3">DSM 11486 / M11TL</strain>
    </source>
</reference>
<dbReference type="eggNOG" id="arCOG10278">
    <property type="taxonomic scope" value="Archaea"/>
</dbReference>
<evidence type="ECO:0008006" key="4">
    <source>
        <dbReference type="Google" id="ProtNLM"/>
    </source>
</evidence>
<keyword evidence="1" id="KW-0812">Transmembrane</keyword>
<organism evidence="2 3">
    <name type="scientific">Thermosphaera aggregans (strain DSM 11486 / M11TL)</name>
    <dbReference type="NCBI Taxonomy" id="633148"/>
    <lineage>
        <taxon>Archaea</taxon>
        <taxon>Thermoproteota</taxon>
        <taxon>Thermoprotei</taxon>
        <taxon>Desulfurococcales</taxon>
        <taxon>Desulfurococcaceae</taxon>
        <taxon>Thermosphaera</taxon>
    </lineage>
</organism>
<dbReference type="EMBL" id="CP001939">
    <property type="protein sequence ID" value="ADG91317.1"/>
    <property type="molecule type" value="Genomic_DNA"/>
</dbReference>
<gene>
    <name evidence="2" type="ordered locus">Tagg_1048</name>
</gene>
<dbReference type="GeneID" id="9166077"/>
<keyword evidence="3" id="KW-1185">Reference proteome</keyword>
<name>D5U2G7_THEAM</name>
<dbReference type="HOGENOM" id="CLU_2695565_0_0_2"/>